<evidence type="ECO:0000259" key="5">
    <source>
        <dbReference type="Pfam" id="PF00669"/>
    </source>
</evidence>
<evidence type="ECO:0000256" key="1">
    <source>
        <dbReference type="ARBA" id="ARBA00005709"/>
    </source>
</evidence>
<evidence type="ECO:0000313" key="7">
    <source>
        <dbReference type="EMBL" id="ALP52660.1"/>
    </source>
</evidence>
<gene>
    <name evidence="7" type="ORF">Tel_05580</name>
</gene>
<accession>A0A0S2TC40</accession>
<dbReference type="InterPro" id="IPR001492">
    <property type="entry name" value="Flagellin"/>
</dbReference>
<dbReference type="GO" id="GO:0009288">
    <property type="term" value="C:bacterial-type flagellum"/>
    <property type="evidence" value="ECO:0007669"/>
    <property type="project" value="UniProtKB-SubCell"/>
</dbReference>
<comment type="similarity">
    <text evidence="1 4">Belongs to the bacterial flagellin family.</text>
</comment>
<reference evidence="7" key="1">
    <citation type="submission" date="2015-10" db="EMBL/GenBank/DDBJ databases">
        <title>Description of Candidatus Tenderia electrophaga gen. nov, sp. nov., an Uncultivated Electroautotroph from a Biocathode Enrichment.</title>
        <authorList>
            <person name="Eddie B.J."/>
            <person name="Malanoski A.P."/>
            <person name="Wang Z."/>
            <person name="Hall R.J."/>
            <person name="Oh S.D."/>
            <person name="Heiner C."/>
            <person name="Lin B."/>
            <person name="Strycharz-Glaven S.M."/>
        </authorList>
    </citation>
    <scope>NUCLEOTIDE SEQUENCE [LARGE SCALE GENOMIC DNA]</scope>
    <source>
        <strain evidence="7">NRL1</strain>
    </source>
</reference>
<dbReference type="InterPro" id="IPR046358">
    <property type="entry name" value="Flagellin_C"/>
</dbReference>
<sequence length="232" mass="23595">MAASVINTNVMSMNAQRNLNKNALSLATSVERLSSGLRVNSAKDDAAGLAVGMTLESTVRSLTVQIRNQADVISSAQTLDGGLSVATDILQRMNELAVQAQGTNGAAEASKIQVEYAALSTELGNITGVTAPGGAVTAVSAAVAAASAITTTLGTVAGARASLGAAMSVAEFTIQRFEAARENNAAARSRIMDADFAMETANLTRGQILQQAGTAMVAQANQIPNNVLSLLG</sequence>
<organism evidence="7 8">
    <name type="scientific">Candidatus Tenderia electrophaga</name>
    <dbReference type="NCBI Taxonomy" id="1748243"/>
    <lineage>
        <taxon>Bacteria</taxon>
        <taxon>Pseudomonadati</taxon>
        <taxon>Pseudomonadota</taxon>
        <taxon>Gammaproteobacteria</taxon>
        <taxon>Candidatus Tenderiales</taxon>
        <taxon>Candidatus Tenderiaceae</taxon>
        <taxon>Candidatus Tenderia</taxon>
    </lineage>
</organism>
<evidence type="ECO:0000256" key="4">
    <source>
        <dbReference type="RuleBase" id="RU362073"/>
    </source>
</evidence>
<feature type="domain" description="Flagellin N-terminal" evidence="5">
    <location>
        <begin position="6"/>
        <end position="131"/>
    </location>
</feature>
<protein>
    <recommendedName>
        <fullName evidence="4">Flagellin</fullName>
    </recommendedName>
</protein>
<dbReference type="SUPFAM" id="SSF64518">
    <property type="entry name" value="Phase 1 flagellin"/>
    <property type="match status" value="1"/>
</dbReference>
<evidence type="ECO:0000256" key="2">
    <source>
        <dbReference type="ARBA" id="ARBA00022525"/>
    </source>
</evidence>
<dbReference type="GO" id="GO:0005576">
    <property type="term" value="C:extracellular region"/>
    <property type="evidence" value="ECO:0007669"/>
    <property type="project" value="UniProtKB-SubCell"/>
</dbReference>
<dbReference type="Gene3D" id="6.10.10.10">
    <property type="entry name" value="Flagellar export chaperone, C-terminal domain"/>
    <property type="match status" value="1"/>
</dbReference>
<dbReference type="AlphaFoldDB" id="A0A0S2TC40"/>
<dbReference type="KEGG" id="tee:Tel_05580"/>
<feature type="domain" description="Flagellin C-terminal" evidence="6">
    <location>
        <begin position="148"/>
        <end position="231"/>
    </location>
</feature>
<evidence type="ECO:0000259" key="6">
    <source>
        <dbReference type="Pfam" id="PF00700"/>
    </source>
</evidence>
<dbReference type="InterPro" id="IPR001029">
    <property type="entry name" value="Flagellin_N"/>
</dbReference>
<dbReference type="Gene3D" id="1.20.1330.10">
    <property type="entry name" value="f41 fragment of flagellin, N-terminal domain"/>
    <property type="match status" value="1"/>
</dbReference>
<name>A0A0S2TC40_9GAMM</name>
<proteinExistence type="inferred from homology"/>
<comment type="function">
    <text evidence="4">Flagellin is the subunit protein which polymerizes to form the filaments of bacterial flagella.</text>
</comment>
<dbReference type="EMBL" id="CP013099">
    <property type="protein sequence ID" value="ALP52660.1"/>
    <property type="molecule type" value="Genomic_DNA"/>
</dbReference>
<keyword evidence="3 4" id="KW-0975">Bacterial flagellum</keyword>
<evidence type="ECO:0000256" key="3">
    <source>
        <dbReference type="ARBA" id="ARBA00023143"/>
    </source>
</evidence>
<dbReference type="STRING" id="1748243.Tel_05580"/>
<dbReference type="PANTHER" id="PTHR42792:SF2">
    <property type="entry name" value="FLAGELLIN"/>
    <property type="match status" value="1"/>
</dbReference>
<dbReference type="Proteomes" id="UP000055136">
    <property type="component" value="Chromosome"/>
</dbReference>
<keyword evidence="2 4" id="KW-0964">Secreted</keyword>
<comment type="subcellular location">
    <subcellularLocation>
        <location evidence="4">Secreted</location>
    </subcellularLocation>
    <subcellularLocation>
        <location evidence="4">Bacterial flagellum</location>
    </subcellularLocation>
</comment>
<dbReference type="Pfam" id="PF00669">
    <property type="entry name" value="Flagellin_N"/>
    <property type="match status" value="1"/>
</dbReference>
<keyword evidence="8" id="KW-1185">Reference proteome</keyword>
<dbReference type="InterPro" id="IPR042187">
    <property type="entry name" value="Flagellin_C_sub2"/>
</dbReference>
<dbReference type="PANTHER" id="PTHR42792">
    <property type="entry name" value="FLAGELLIN"/>
    <property type="match status" value="1"/>
</dbReference>
<dbReference type="Pfam" id="PF00700">
    <property type="entry name" value="Flagellin_C"/>
    <property type="match status" value="1"/>
</dbReference>
<evidence type="ECO:0000313" key="8">
    <source>
        <dbReference type="Proteomes" id="UP000055136"/>
    </source>
</evidence>
<dbReference type="GO" id="GO:0005198">
    <property type="term" value="F:structural molecule activity"/>
    <property type="evidence" value="ECO:0007669"/>
    <property type="project" value="UniProtKB-UniRule"/>
</dbReference>
<dbReference type="PRINTS" id="PR00207">
    <property type="entry name" value="FLAGELLIN"/>
</dbReference>